<dbReference type="KEGG" id="pchm:VFPPC_10930"/>
<name>A0A179F0L8_METCM</name>
<feature type="domain" description="FAD-binding" evidence="5">
    <location>
        <begin position="8"/>
        <end position="186"/>
    </location>
</feature>
<dbReference type="OrthoDB" id="655030at2759"/>
<feature type="domain" description="FAD-binding" evidence="5">
    <location>
        <begin position="318"/>
        <end position="355"/>
    </location>
</feature>
<evidence type="ECO:0000259" key="5">
    <source>
        <dbReference type="Pfam" id="PF01494"/>
    </source>
</evidence>
<dbReference type="Proteomes" id="UP000078397">
    <property type="component" value="Unassembled WGS sequence"/>
</dbReference>
<evidence type="ECO:0000256" key="3">
    <source>
        <dbReference type="ARBA" id="ARBA00023002"/>
    </source>
</evidence>
<keyword evidence="2" id="KW-0274">FAD</keyword>
<dbReference type="AlphaFoldDB" id="A0A179F0L8"/>
<accession>A0A179F0L8</accession>
<organism evidence="6 7">
    <name type="scientific">Pochonia chlamydosporia 170</name>
    <dbReference type="NCBI Taxonomy" id="1380566"/>
    <lineage>
        <taxon>Eukaryota</taxon>
        <taxon>Fungi</taxon>
        <taxon>Dikarya</taxon>
        <taxon>Ascomycota</taxon>
        <taxon>Pezizomycotina</taxon>
        <taxon>Sordariomycetes</taxon>
        <taxon>Hypocreomycetidae</taxon>
        <taxon>Hypocreales</taxon>
        <taxon>Clavicipitaceae</taxon>
        <taxon>Pochonia</taxon>
    </lineage>
</organism>
<dbReference type="GO" id="GO:0004497">
    <property type="term" value="F:monooxygenase activity"/>
    <property type="evidence" value="ECO:0007669"/>
    <property type="project" value="UniProtKB-KW"/>
</dbReference>
<dbReference type="PRINTS" id="PR00420">
    <property type="entry name" value="RNGMNOXGNASE"/>
</dbReference>
<dbReference type="GeneID" id="28853214"/>
<dbReference type="EMBL" id="LSBJ02000014">
    <property type="protein sequence ID" value="OAQ58699.1"/>
    <property type="molecule type" value="Genomic_DNA"/>
</dbReference>
<dbReference type="Pfam" id="PF01494">
    <property type="entry name" value="FAD_binding_3"/>
    <property type="match status" value="2"/>
</dbReference>
<dbReference type="GO" id="GO:0071949">
    <property type="term" value="F:FAD binding"/>
    <property type="evidence" value="ECO:0007669"/>
    <property type="project" value="InterPro"/>
</dbReference>
<dbReference type="Gene3D" id="3.50.50.60">
    <property type="entry name" value="FAD/NAD(P)-binding domain"/>
    <property type="match status" value="1"/>
</dbReference>
<reference evidence="6 7" key="1">
    <citation type="journal article" date="2016" name="PLoS Pathog.">
        <title>Biosynthesis of antibiotic leucinostatins in bio-control fungus Purpureocillium lilacinum and their inhibition on phytophthora revealed by genome mining.</title>
        <authorList>
            <person name="Wang G."/>
            <person name="Liu Z."/>
            <person name="Lin R."/>
            <person name="Li E."/>
            <person name="Mao Z."/>
            <person name="Ling J."/>
            <person name="Yang Y."/>
            <person name="Yin W.B."/>
            <person name="Xie B."/>
        </authorList>
    </citation>
    <scope>NUCLEOTIDE SEQUENCE [LARGE SCALE GENOMIC DNA]</scope>
    <source>
        <strain evidence="6">170</strain>
    </source>
</reference>
<gene>
    <name evidence="6" type="ORF">VFPPC_10930</name>
</gene>
<dbReference type="RefSeq" id="XP_018136818.1">
    <property type="nucleotide sequence ID" value="XM_018289220.1"/>
</dbReference>
<dbReference type="SUPFAM" id="SSF51905">
    <property type="entry name" value="FAD/NAD(P)-binding domain"/>
    <property type="match status" value="1"/>
</dbReference>
<sequence>MTPYHPRIAILGGGPGGLTLGRLLYKNGVPVTIYDLRDKPTWEDLSKPCGMLDLHQESGISSLRECGLYEKFLPLTGECAEEAKVYHHDGRLLHHDFGGSEEGARPEISRHALIHLLVSNIPPEMIKWNHKAISVDSLTTASGNTEMVVDFGPRGKETFDFVIGADGAWSKVRSFLTPTMPYYAGIQMMTLDLPSVSTKYPQIADFLGNGTMMALGFRNAVLAQRGAQASARIYLAVSTSDEVFGEVTGLRGRTAREAVQTLLNEDGLFADWAPAFRELISAACEAETTENSNDKLDIKPLYMLHVGQSWDTKPGATLVGDAAHLMTPFAGEGVNLAMWDCQDLALAITEATRAGSANVAGFQQCLHPLVKEFEKKMLTRAQTKAEETWANKKMMFDSDNGSDNMAEFFRSAGLGTLVVIE</sequence>
<keyword evidence="3" id="KW-0560">Oxidoreductase</keyword>
<protein>
    <submittedName>
        <fullName evidence="6">Salicylate hydroxylase protein</fullName>
    </submittedName>
</protein>
<evidence type="ECO:0000313" key="6">
    <source>
        <dbReference type="EMBL" id="OAQ58699.1"/>
    </source>
</evidence>
<evidence type="ECO:0000256" key="4">
    <source>
        <dbReference type="ARBA" id="ARBA00023033"/>
    </source>
</evidence>
<proteinExistence type="predicted"/>
<dbReference type="PANTHER" id="PTHR46972:SF1">
    <property type="entry name" value="FAD DEPENDENT OXIDOREDUCTASE DOMAIN-CONTAINING PROTEIN"/>
    <property type="match status" value="1"/>
</dbReference>
<evidence type="ECO:0000256" key="2">
    <source>
        <dbReference type="ARBA" id="ARBA00022827"/>
    </source>
</evidence>
<dbReference type="InterPro" id="IPR036188">
    <property type="entry name" value="FAD/NAD-bd_sf"/>
</dbReference>
<keyword evidence="4" id="KW-0503">Monooxygenase</keyword>
<evidence type="ECO:0000313" key="7">
    <source>
        <dbReference type="Proteomes" id="UP000078397"/>
    </source>
</evidence>
<dbReference type="PANTHER" id="PTHR46972">
    <property type="entry name" value="MONOOXYGENASE ASQM-RELATED"/>
    <property type="match status" value="1"/>
</dbReference>
<evidence type="ECO:0000256" key="1">
    <source>
        <dbReference type="ARBA" id="ARBA00022630"/>
    </source>
</evidence>
<keyword evidence="7" id="KW-1185">Reference proteome</keyword>
<keyword evidence="1" id="KW-0285">Flavoprotein</keyword>
<dbReference type="InterPro" id="IPR002938">
    <property type="entry name" value="FAD-bd"/>
</dbReference>
<comment type="caution">
    <text evidence="6">The sequence shown here is derived from an EMBL/GenBank/DDBJ whole genome shotgun (WGS) entry which is preliminary data.</text>
</comment>
<dbReference type="STRING" id="1380566.A0A179F0L8"/>